<dbReference type="Gene3D" id="3.40.50.2000">
    <property type="entry name" value="Glycogen Phosphorylase B"/>
    <property type="match status" value="2"/>
</dbReference>
<dbReference type="InterPro" id="IPR029767">
    <property type="entry name" value="WecB-like"/>
</dbReference>
<sequence length="387" mass="43294">MPKRRKKRVSVVITDKAQLSRLLTLLRELKQSSYFQLQVILGGSALTYRYGNITHELNVAGFPPDARIPMAIEGGEHLGMAKTAALGMLEFATAFDNLRSDYVVVRGDRFEVLPIATAAAYMNKTLVHIEGGDRTGSIDESVRHAVTKLAHVHFVTNEASRRRVVRLGELKEFVFNVGSLDIDFLQHQRLPRQADSALVNQHGVGAVLDLREPYIIVMQNPVTTEAAEARRQVSQTLSAVLHAGLQVVWIWPNMDAGSDAMSKKIREWQVRHTRHRIRFIRYLEPSDFVQVLHAASAVVGNSSTGIKECSWLGVPVVNIGTRQHGRLRAQNVINADYDHTVIARALARQLRHGRYPQSTIYGNGSTAKKIVRTLREISPPAQKYNAY</sequence>
<dbReference type="Proteomes" id="UP000230731">
    <property type="component" value="Unassembled WGS sequence"/>
</dbReference>
<dbReference type="InterPro" id="IPR003331">
    <property type="entry name" value="UDP_GlcNAc_Epimerase_2_dom"/>
</dbReference>
<dbReference type="InterPro" id="IPR020004">
    <property type="entry name" value="UDP-GlcNAc_Epase"/>
</dbReference>
<name>A0A2M6WZ63_9BACT</name>
<dbReference type="GO" id="GO:0004553">
    <property type="term" value="F:hydrolase activity, hydrolyzing O-glycosyl compounds"/>
    <property type="evidence" value="ECO:0007669"/>
    <property type="project" value="InterPro"/>
</dbReference>
<organism evidence="2 3">
    <name type="scientific">Candidatus Andersenbacteria bacterium CG10_big_fil_rev_8_21_14_0_10_54_11</name>
    <dbReference type="NCBI Taxonomy" id="1974485"/>
    <lineage>
        <taxon>Bacteria</taxon>
        <taxon>Candidatus Anderseniibacteriota</taxon>
    </lineage>
</organism>
<protein>
    <submittedName>
        <fullName evidence="2">UDP-N-acetylglucosamine 2-epimerase (Hydrolyzing)</fullName>
    </submittedName>
</protein>
<evidence type="ECO:0000313" key="3">
    <source>
        <dbReference type="Proteomes" id="UP000230731"/>
    </source>
</evidence>
<evidence type="ECO:0000259" key="1">
    <source>
        <dbReference type="Pfam" id="PF02350"/>
    </source>
</evidence>
<dbReference type="SUPFAM" id="SSF53756">
    <property type="entry name" value="UDP-Glycosyltransferase/glycogen phosphorylase"/>
    <property type="match status" value="1"/>
</dbReference>
<accession>A0A2M6WZ63</accession>
<dbReference type="AlphaFoldDB" id="A0A2M6WZ63"/>
<dbReference type="PANTHER" id="PTHR43174:SF3">
    <property type="entry name" value="UDP-N-ACETYLGLUCOSAMINE 2-EPIMERASE"/>
    <property type="match status" value="1"/>
</dbReference>
<gene>
    <name evidence="2" type="primary">neuC</name>
    <name evidence="2" type="ORF">COT71_02470</name>
</gene>
<evidence type="ECO:0000313" key="2">
    <source>
        <dbReference type="EMBL" id="PIT98102.1"/>
    </source>
</evidence>
<dbReference type="GO" id="GO:0006047">
    <property type="term" value="P:UDP-N-acetylglucosamine metabolic process"/>
    <property type="evidence" value="ECO:0007669"/>
    <property type="project" value="InterPro"/>
</dbReference>
<dbReference type="NCBIfam" id="TIGR03568">
    <property type="entry name" value="NeuC_NnaA"/>
    <property type="match status" value="1"/>
</dbReference>
<feature type="domain" description="UDP-N-acetylglucosamine 2-epimerase" evidence="1">
    <location>
        <begin position="27"/>
        <end position="374"/>
    </location>
</feature>
<proteinExistence type="predicted"/>
<reference evidence="3" key="1">
    <citation type="submission" date="2017-09" db="EMBL/GenBank/DDBJ databases">
        <title>Depth-based differentiation of microbial function through sediment-hosted aquifers and enrichment of novel symbionts in the deep terrestrial subsurface.</title>
        <authorList>
            <person name="Probst A.J."/>
            <person name="Ladd B."/>
            <person name="Jarett J.K."/>
            <person name="Geller-Mcgrath D.E."/>
            <person name="Sieber C.M.K."/>
            <person name="Emerson J.B."/>
            <person name="Anantharaman K."/>
            <person name="Thomas B.C."/>
            <person name="Malmstrom R."/>
            <person name="Stieglmeier M."/>
            <person name="Klingl A."/>
            <person name="Woyke T."/>
            <person name="Ryan C.M."/>
            <person name="Banfield J.F."/>
        </authorList>
    </citation>
    <scope>NUCLEOTIDE SEQUENCE [LARGE SCALE GENOMIC DNA]</scope>
</reference>
<dbReference type="Pfam" id="PF02350">
    <property type="entry name" value="Epimerase_2"/>
    <property type="match status" value="1"/>
</dbReference>
<dbReference type="PANTHER" id="PTHR43174">
    <property type="entry name" value="UDP-N-ACETYLGLUCOSAMINE 2-EPIMERASE"/>
    <property type="match status" value="1"/>
</dbReference>
<comment type="caution">
    <text evidence="2">The sequence shown here is derived from an EMBL/GenBank/DDBJ whole genome shotgun (WGS) entry which is preliminary data.</text>
</comment>
<dbReference type="EMBL" id="PEZP01000031">
    <property type="protein sequence ID" value="PIT98102.1"/>
    <property type="molecule type" value="Genomic_DNA"/>
</dbReference>